<evidence type="ECO:0000259" key="8">
    <source>
        <dbReference type="Pfam" id="PF00482"/>
    </source>
</evidence>
<accession>A0A6I6AG02</accession>
<dbReference type="InterPro" id="IPR003004">
    <property type="entry name" value="GspF/PilC"/>
</dbReference>
<gene>
    <name evidence="9" type="ORF">F1728_15600</name>
</gene>
<dbReference type="EMBL" id="CP043930">
    <property type="protein sequence ID" value="QGQ24021.1"/>
    <property type="molecule type" value="Genomic_DNA"/>
</dbReference>
<dbReference type="PRINTS" id="PR00812">
    <property type="entry name" value="BCTERIALGSPF"/>
</dbReference>
<feature type="domain" description="Type II secretion system protein GspF" evidence="8">
    <location>
        <begin position="57"/>
        <end position="176"/>
    </location>
</feature>
<evidence type="ECO:0000256" key="6">
    <source>
        <dbReference type="ARBA" id="ARBA00023136"/>
    </source>
</evidence>
<dbReference type="InterPro" id="IPR018076">
    <property type="entry name" value="T2SS_GspF_dom"/>
</dbReference>
<keyword evidence="10" id="KW-1185">Reference proteome</keyword>
<dbReference type="PANTHER" id="PTHR30012">
    <property type="entry name" value="GENERAL SECRETION PATHWAY PROTEIN"/>
    <property type="match status" value="1"/>
</dbReference>
<dbReference type="RefSeq" id="WP_155364912.1">
    <property type="nucleotide sequence ID" value="NZ_CP043930.1"/>
</dbReference>
<sequence>MITSGGLRWRVGPFQPRMDTGTHVVVVAGEITTFMMNSKQPKSQSVSAESLADLNDELAAMVRTGIPLDEGLRNAAKYLKADSQNFIRHLLQKIEEGASLDEAVQSEAIQLPSTYVALIKSGIKMGRLPEALTSFASFARARMDLRRELGSALIYPVIILIIAFMLSLFVCFIIFPELVTANEIFQLKNTLVMNTLMSLFGFYQNWFILIPAVFLVLLFSWKFSRHSFMLSREVNQSGLKSLAANIAYGWVPGYRRLVLDMNYSTFAEMAGVLLSYHIPLSDSLVLAAECTGNSKMINQVRAVAEKLEQGEGIKGSIQSAAELPGYIQSMLMNPAHQNRLPDIMSEIARVYQTRVLNRIEWIKNIVPVGLVVLVAGGITVCYALLVFLPFVEILKMLGSPSV</sequence>
<dbReference type="InterPro" id="IPR042094">
    <property type="entry name" value="T2SS_GspF_sf"/>
</dbReference>
<evidence type="ECO:0000256" key="2">
    <source>
        <dbReference type="ARBA" id="ARBA00005745"/>
    </source>
</evidence>
<keyword evidence="4 7" id="KW-0812">Transmembrane</keyword>
<feature type="transmembrane region" description="Helical" evidence="7">
    <location>
        <begin position="152"/>
        <end position="175"/>
    </location>
</feature>
<keyword evidence="3" id="KW-1003">Cell membrane</keyword>
<dbReference type="Gene3D" id="1.20.81.30">
    <property type="entry name" value="Type II secretion system (T2SS), domain F"/>
    <property type="match status" value="2"/>
</dbReference>
<comment type="subcellular location">
    <subcellularLocation>
        <location evidence="1">Cell membrane</location>
        <topology evidence="1">Multi-pass membrane protein</topology>
    </subcellularLocation>
</comment>
<evidence type="ECO:0000256" key="4">
    <source>
        <dbReference type="ARBA" id="ARBA00022692"/>
    </source>
</evidence>
<proteinExistence type="inferred from homology"/>
<evidence type="ECO:0000256" key="3">
    <source>
        <dbReference type="ARBA" id="ARBA00022475"/>
    </source>
</evidence>
<dbReference type="PANTHER" id="PTHR30012:SF0">
    <property type="entry name" value="TYPE II SECRETION SYSTEM PROTEIN F-RELATED"/>
    <property type="match status" value="1"/>
</dbReference>
<evidence type="ECO:0000256" key="1">
    <source>
        <dbReference type="ARBA" id="ARBA00004651"/>
    </source>
</evidence>
<dbReference type="Pfam" id="PF00482">
    <property type="entry name" value="T2SSF"/>
    <property type="match status" value="2"/>
</dbReference>
<dbReference type="KEGG" id="gim:F1728_15600"/>
<feature type="transmembrane region" description="Helical" evidence="7">
    <location>
        <begin position="365"/>
        <end position="391"/>
    </location>
</feature>
<evidence type="ECO:0000256" key="7">
    <source>
        <dbReference type="SAM" id="Phobius"/>
    </source>
</evidence>
<evidence type="ECO:0000313" key="10">
    <source>
        <dbReference type="Proteomes" id="UP000427281"/>
    </source>
</evidence>
<dbReference type="AlphaFoldDB" id="A0A6I6AG02"/>
<name>A0A6I6AG02_9PLAN</name>
<reference evidence="9 10" key="1">
    <citation type="submission" date="2019-09" db="EMBL/GenBank/DDBJ databases">
        <title>Gimesia benthica sp. nov., a novel bacterium isolated from deep-sea water of the Northwest Indian Ocean.</title>
        <authorList>
            <person name="Dai X."/>
        </authorList>
    </citation>
    <scope>NUCLEOTIDE SEQUENCE [LARGE SCALE GENOMIC DNA]</scope>
    <source>
        <strain evidence="9 10">E7</strain>
    </source>
</reference>
<evidence type="ECO:0000256" key="5">
    <source>
        <dbReference type="ARBA" id="ARBA00022989"/>
    </source>
</evidence>
<comment type="similarity">
    <text evidence="2">Belongs to the GSP F family.</text>
</comment>
<keyword evidence="6 7" id="KW-0472">Membrane</keyword>
<feature type="transmembrane region" description="Helical" evidence="7">
    <location>
        <begin position="195"/>
        <end position="219"/>
    </location>
</feature>
<dbReference type="Proteomes" id="UP000427281">
    <property type="component" value="Chromosome"/>
</dbReference>
<feature type="domain" description="Type II secretion system protein GspF" evidence="8">
    <location>
        <begin position="266"/>
        <end position="386"/>
    </location>
</feature>
<organism evidence="9 10">
    <name type="scientific">Gimesia benthica</name>
    <dbReference type="NCBI Taxonomy" id="2608982"/>
    <lineage>
        <taxon>Bacteria</taxon>
        <taxon>Pseudomonadati</taxon>
        <taxon>Planctomycetota</taxon>
        <taxon>Planctomycetia</taxon>
        <taxon>Planctomycetales</taxon>
        <taxon>Planctomycetaceae</taxon>
        <taxon>Gimesia</taxon>
    </lineage>
</organism>
<dbReference type="GO" id="GO:0005886">
    <property type="term" value="C:plasma membrane"/>
    <property type="evidence" value="ECO:0007669"/>
    <property type="project" value="UniProtKB-SubCell"/>
</dbReference>
<evidence type="ECO:0000313" key="9">
    <source>
        <dbReference type="EMBL" id="QGQ24021.1"/>
    </source>
</evidence>
<protein>
    <recommendedName>
        <fullName evidence="8">Type II secretion system protein GspF domain-containing protein</fullName>
    </recommendedName>
</protein>
<keyword evidence="5 7" id="KW-1133">Transmembrane helix</keyword>